<dbReference type="InterPro" id="IPR020864">
    <property type="entry name" value="MACPF"/>
</dbReference>
<reference evidence="2" key="1">
    <citation type="submission" date="2019-01" db="EMBL/GenBank/DDBJ databases">
        <title>Whole Genome Sequencing for Putative Detection of Antimicrobial Resistance and Potential Virulence Factors in Chryseobacterium indologenes isolated from Nile Tilapia in Tanzania.</title>
        <authorList>
            <person name="Mwega E."/>
            <person name="Mutoloki S."/>
            <person name="Mugimba K."/>
            <person name="Colquhoun D."/>
            <person name="Mdegela R."/>
            <person name="Evensen O."/>
            <person name="Wasteson Y."/>
        </authorList>
    </citation>
    <scope>NUCLEOTIDE SEQUENCE [LARGE SCALE GENOMIC DNA]</scope>
    <source>
        <strain evidence="2">StR 01</strain>
    </source>
</reference>
<dbReference type="AlphaFoldDB" id="A0A411DHT5"/>
<gene>
    <name evidence="2" type="ORF">EU348_01715</name>
</gene>
<sequence length="482" mass="54643">MFLFSHSGECYLCRKLLNNTMKKQILFCFSSLLMLFMSSCSTEELNSETTPESPAAKASNRLSASKFAGDGIYDVLGHGYNVTGEYANATAAGFKVVDIDRFKLEQTNRLISENTNSQEYSEDYGENAEAYSRMVSTKVDATVNFPLFKKILSVGFGSAVTTNNKFDAKYIYGSYNLTIKQKRVRFNATTDMLGDYITPEFAQDLQTKTPQQLVQDYGTHVMTDIYTGAKLDILFQSETTSQTRDKAARIGIKAGMLNIFNVNVDNDVNTSEYHMNFSKKLTYKTRGGDPSKGLVGDLNLDQTNTKVNISDWQLSSNASNSVLVDFGSNGLIIIYDFVKDPVKKAQLKAYVDQYLIDNKVYLEFNTIPIYRYYNGVDHYYTKIAGSYSGYSFEGTEFNAFLYKAPNTVPIYRYWNGKDHYYTKTPGYYPGYVDEGIEFNAFATQQPNTVPIYRYWNGKDHYYSRSSVRPSGYVAEGIEFYAY</sequence>
<protein>
    <recommendedName>
        <fullName evidence="1">MACPF domain-containing protein</fullName>
    </recommendedName>
</protein>
<evidence type="ECO:0000313" key="2">
    <source>
        <dbReference type="EMBL" id="QBA19949.1"/>
    </source>
</evidence>
<dbReference type="Pfam" id="PF01823">
    <property type="entry name" value="MACPF"/>
    <property type="match status" value="1"/>
</dbReference>
<dbReference type="Pfam" id="PF18885">
    <property type="entry name" value="DUF5648"/>
    <property type="match status" value="1"/>
</dbReference>
<evidence type="ECO:0000259" key="1">
    <source>
        <dbReference type="PROSITE" id="PS51412"/>
    </source>
</evidence>
<dbReference type="InterPro" id="IPR043708">
    <property type="entry name" value="DUF5648"/>
</dbReference>
<feature type="domain" description="MACPF" evidence="1">
    <location>
        <begin position="36"/>
        <end position="368"/>
    </location>
</feature>
<organism evidence="2">
    <name type="scientific">Chryseobacterium indologenes</name>
    <name type="common">Flavobacterium indologenes</name>
    <dbReference type="NCBI Taxonomy" id="253"/>
    <lineage>
        <taxon>Bacteria</taxon>
        <taxon>Pseudomonadati</taxon>
        <taxon>Bacteroidota</taxon>
        <taxon>Flavobacteriia</taxon>
        <taxon>Flavobacteriales</taxon>
        <taxon>Weeksellaceae</taxon>
        <taxon>Chryseobacterium group</taxon>
        <taxon>Chryseobacterium</taxon>
    </lineage>
</organism>
<dbReference type="PROSITE" id="PS51412">
    <property type="entry name" value="MACPF_2"/>
    <property type="match status" value="1"/>
</dbReference>
<name>A0A411DHT5_CHRID</name>
<accession>A0A411DHT5</accession>
<proteinExistence type="predicted"/>
<dbReference type="EMBL" id="CP035532">
    <property type="protein sequence ID" value="QBA19949.1"/>
    <property type="molecule type" value="Genomic_DNA"/>
</dbReference>